<accession>A0AAV4FBH1</accession>
<name>A0AAV4FBH1_9GAST</name>
<dbReference type="Proteomes" id="UP000762676">
    <property type="component" value="Unassembled WGS sequence"/>
</dbReference>
<feature type="region of interest" description="Disordered" evidence="1">
    <location>
        <begin position="39"/>
        <end position="65"/>
    </location>
</feature>
<dbReference type="AlphaFoldDB" id="A0AAV4FBH1"/>
<reference evidence="2 3" key="1">
    <citation type="journal article" date="2021" name="Elife">
        <title>Chloroplast acquisition without the gene transfer in kleptoplastic sea slugs, Plakobranchus ocellatus.</title>
        <authorList>
            <person name="Maeda T."/>
            <person name="Takahashi S."/>
            <person name="Yoshida T."/>
            <person name="Shimamura S."/>
            <person name="Takaki Y."/>
            <person name="Nagai Y."/>
            <person name="Toyoda A."/>
            <person name="Suzuki Y."/>
            <person name="Arimoto A."/>
            <person name="Ishii H."/>
            <person name="Satoh N."/>
            <person name="Nishiyama T."/>
            <person name="Hasebe M."/>
            <person name="Maruyama T."/>
            <person name="Minagawa J."/>
            <person name="Obokata J."/>
            <person name="Shigenobu S."/>
        </authorList>
    </citation>
    <scope>NUCLEOTIDE SEQUENCE [LARGE SCALE GENOMIC DNA]</scope>
</reference>
<evidence type="ECO:0000256" key="1">
    <source>
        <dbReference type="SAM" id="MobiDB-lite"/>
    </source>
</evidence>
<organism evidence="2 3">
    <name type="scientific">Elysia marginata</name>
    <dbReference type="NCBI Taxonomy" id="1093978"/>
    <lineage>
        <taxon>Eukaryota</taxon>
        <taxon>Metazoa</taxon>
        <taxon>Spiralia</taxon>
        <taxon>Lophotrochozoa</taxon>
        <taxon>Mollusca</taxon>
        <taxon>Gastropoda</taxon>
        <taxon>Heterobranchia</taxon>
        <taxon>Euthyneura</taxon>
        <taxon>Panpulmonata</taxon>
        <taxon>Sacoglossa</taxon>
        <taxon>Placobranchoidea</taxon>
        <taxon>Plakobranchidae</taxon>
        <taxon>Elysia</taxon>
    </lineage>
</organism>
<keyword evidence="3" id="KW-1185">Reference proteome</keyword>
<protein>
    <submittedName>
        <fullName evidence="2">Uncharacterized protein</fullName>
    </submittedName>
</protein>
<evidence type="ECO:0000313" key="2">
    <source>
        <dbReference type="EMBL" id="GFR70592.1"/>
    </source>
</evidence>
<sequence length="148" mass="16286">MNEMEALIKLTDRYSHAVIMLHLSRMTSPIAVKHAGTWRLPSPDHRQSHHHHHHHRKPTPTSPSKQELVVAKILDVPKRFQSDVLQSRTGSSPVANVMRACADFRHSHVMPALHAGEVEAGSAAASGLTRDSGSIKVSMISGCELNIE</sequence>
<feature type="compositionally biased region" description="Basic residues" evidence="1">
    <location>
        <begin position="47"/>
        <end position="58"/>
    </location>
</feature>
<dbReference type="EMBL" id="BMAT01007751">
    <property type="protein sequence ID" value="GFR70592.1"/>
    <property type="molecule type" value="Genomic_DNA"/>
</dbReference>
<proteinExistence type="predicted"/>
<comment type="caution">
    <text evidence="2">The sequence shown here is derived from an EMBL/GenBank/DDBJ whole genome shotgun (WGS) entry which is preliminary data.</text>
</comment>
<evidence type="ECO:0000313" key="3">
    <source>
        <dbReference type="Proteomes" id="UP000762676"/>
    </source>
</evidence>
<gene>
    <name evidence="2" type="ORF">ElyMa_003790500</name>
</gene>